<dbReference type="GO" id="GO:0016301">
    <property type="term" value="F:kinase activity"/>
    <property type="evidence" value="ECO:0007669"/>
    <property type="project" value="UniProtKB-KW"/>
</dbReference>
<proteinExistence type="predicted"/>
<dbReference type="EMBL" id="CAMXCT010000824">
    <property type="protein sequence ID" value="CAI3983638.1"/>
    <property type="molecule type" value="Genomic_DNA"/>
</dbReference>
<dbReference type="AlphaFoldDB" id="A0A9P1C2K6"/>
<organism evidence="2">
    <name type="scientific">Cladocopium goreaui</name>
    <dbReference type="NCBI Taxonomy" id="2562237"/>
    <lineage>
        <taxon>Eukaryota</taxon>
        <taxon>Sar</taxon>
        <taxon>Alveolata</taxon>
        <taxon>Dinophyceae</taxon>
        <taxon>Suessiales</taxon>
        <taxon>Symbiodiniaceae</taxon>
        <taxon>Cladocopium</taxon>
    </lineage>
</organism>
<comment type="caution">
    <text evidence="2">The sequence shown here is derived from an EMBL/GenBank/DDBJ whole genome shotgun (WGS) entry which is preliminary data.</text>
</comment>
<keyword evidence="3" id="KW-0808">Transferase</keyword>
<sequence length="230" mass="25458">MLRKILCVFALLAQGGDTWSFHLTPCAAPSAETARTARTVAWSGALSIAETVCALKCPTEPVLERFLAPFAGQAQEPLLSLRRLDDFCDPRITRTLAIAVAVLDKKIFWKKCHTDDEDRGGCMTPFSDKDTWRWLRMLHEILEVVDVKDALFLVQCGDEPNVPTDEDDSIFWRPSRCFILKVEMDFGTSHGSIRPLADGQDMARPAASVLPVTEEEKCFAVAVSAVGCDP</sequence>
<dbReference type="EMBL" id="CAMXCT030000824">
    <property type="protein sequence ID" value="CAL4770950.1"/>
    <property type="molecule type" value="Genomic_DNA"/>
</dbReference>
<feature type="chain" id="PRO_5043270026" evidence="1">
    <location>
        <begin position="21"/>
        <end position="230"/>
    </location>
</feature>
<gene>
    <name evidence="2" type="ORF">C1SCF055_LOCUS11235</name>
</gene>
<keyword evidence="1" id="KW-0732">Signal</keyword>
<dbReference type="EMBL" id="CAMXCT020000824">
    <property type="protein sequence ID" value="CAL1137013.1"/>
    <property type="molecule type" value="Genomic_DNA"/>
</dbReference>
<reference evidence="3 4" key="2">
    <citation type="submission" date="2024-05" db="EMBL/GenBank/DDBJ databases">
        <authorList>
            <person name="Chen Y."/>
            <person name="Shah S."/>
            <person name="Dougan E. K."/>
            <person name="Thang M."/>
            <person name="Chan C."/>
        </authorList>
    </citation>
    <scope>NUCLEOTIDE SEQUENCE [LARGE SCALE GENOMIC DNA]</scope>
</reference>
<name>A0A9P1C2K6_9DINO</name>
<protein>
    <submittedName>
        <fullName evidence="3">CDPK-related kinase 1</fullName>
    </submittedName>
</protein>
<feature type="signal peptide" evidence="1">
    <location>
        <begin position="1"/>
        <end position="20"/>
    </location>
</feature>
<reference evidence="2" key="1">
    <citation type="submission" date="2022-10" db="EMBL/GenBank/DDBJ databases">
        <authorList>
            <person name="Chen Y."/>
            <person name="Dougan E. K."/>
            <person name="Chan C."/>
            <person name="Rhodes N."/>
            <person name="Thang M."/>
        </authorList>
    </citation>
    <scope>NUCLEOTIDE SEQUENCE</scope>
</reference>
<keyword evidence="3" id="KW-0418">Kinase</keyword>
<evidence type="ECO:0000256" key="1">
    <source>
        <dbReference type="SAM" id="SignalP"/>
    </source>
</evidence>
<evidence type="ECO:0000313" key="4">
    <source>
        <dbReference type="Proteomes" id="UP001152797"/>
    </source>
</evidence>
<evidence type="ECO:0000313" key="2">
    <source>
        <dbReference type="EMBL" id="CAI3983638.1"/>
    </source>
</evidence>
<accession>A0A9P1C2K6</accession>
<evidence type="ECO:0000313" key="3">
    <source>
        <dbReference type="EMBL" id="CAL4770950.1"/>
    </source>
</evidence>
<keyword evidence="4" id="KW-1185">Reference proteome</keyword>
<dbReference type="OrthoDB" id="439308at2759"/>
<dbReference type="Proteomes" id="UP001152797">
    <property type="component" value="Unassembled WGS sequence"/>
</dbReference>